<evidence type="ECO:0000313" key="9">
    <source>
        <dbReference type="Proteomes" id="UP001221208"/>
    </source>
</evidence>
<dbReference type="InterPro" id="IPR025991">
    <property type="entry name" value="Chemoreceptor_zinc-bind_dom"/>
</dbReference>
<evidence type="ECO:0000259" key="4">
    <source>
        <dbReference type="PROSITE" id="PS50113"/>
    </source>
</evidence>
<dbReference type="CDD" id="cd01948">
    <property type="entry name" value="EAL"/>
    <property type="match status" value="1"/>
</dbReference>
<feature type="domain" description="PAC" evidence="4">
    <location>
        <begin position="382"/>
        <end position="434"/>
    </location>
</feature>
<dbReference type="PROSITE" id="PS50112">
    <property type="entry name" value="PAS"/>
    <property type="match status" value="2"/>
</dbReference>
<dbReference type="InterPro" id="IPR052155">
    <property type="entry name" value="Biofilm_reg_signaling"/>
</dbReference>
<evidence type="ECO:0000256" key="2">
    <source>
        <dbReference type="SAM" id="Phobius"/>
    </source>
</evidence>
<feature type="coiled-coil region" evidence="1">
    <location>
        <begin position="284"/>
        <end position="311"/>
    </location>
</feature>
<dbReference type="Gene3D" id="1.20.120.30">
    <property type="entry name" value="Aspartate receptor, ligand-binding domain"/>
    <property type="match status" value="1"/>
</dbReference>
<protein>
    <submittedName>
        <fullName evidence="8">EAL domain-containing protein</fullName>
    </submittedName>
</protein>
<reference evidence="8 9" key="1">
    <citation type="submission" date="2022-10" db="EMBL/GenBank/DDBJ databases">
        <title>Janthinobacterium sp. hw3 Genome sequencing.</title>
        <authorList>
            <person name="Park S."/>
        </authorList>
    </citation>
    <scope>NUCLEOTIDE SEQUENCE [LARGE SCALE GENOMIC DNA]</scope>
    <source>
        <strain evidence="9">hw3</strain>
    </source>
</reference>
<dbReference type="InterPro" id="IPR035965">
    <property type="entry name" value="PAS-like_dom_sf"/>
</dbReference>
<dbReference type="Pfam" id="PF00672">
    <property type="entry name" value="HAMP"/>
    <property type="match status" value="1"/>
</dbReference>
<dbReference type="SMART" id="SM00086">
    <property type="entry name" value="PAC"/>
    <property type="match status" value="2"/>
</dbReference>
<dbReference type="SUPFAM" id="SSF55073">
    <property type="entry name" value="Nucleotide cyclase"/>
    <property type="match status" value="1"/>
</dbReference>
<dbReference type="InterPro" id="IPR000700">
    <property type="entry name" value="PAS-assoc_C"/>
</dbReference>
<feature type="transmembrane region" description="Helical" evidence="2">
    <location>
        <begin position="12"/>
        <end position="29"/>
    </location>
</feature>
<keyword evidence="2" id="KW-1133">Transmembrane helix</keyword>
<dbReference type="InterPro" id="IPR001610">
    <property type="entry name" value="PAC"/>
</dbReference>
<comment type="caution">
    <text evidence="8">The sequence shown here is derived from an EMBL/GenBank/DDBJ whole genome shotgun (WGS) entry which is preliminary data.</text>
</comment>
<dbReference type="PANTHER" id="PTHR44757:SF2">
    <property type="entry name" value="BIOFILM ARCHITECTURE MAINTENANCE PROTEIN MBAA"/>
    <property type="match status" value="1"/>
</dbReference>
<sequence length="1277" mass="139706">MKISTLGKCVAVATIAMLVAMGLVIFRVLQIEQRVVLGAEHRRHSLMLADELFQSSEDLSRMARSYVSTGDLAYERHYDAILGIRNGTLPRPLRYSPTYWNLAGVDRGPAVAAGTAVALRELMRREGVADDEFALLHTALAYSDALVTLERHAFAAVGERHAFERQAAVGLLYGPRYLDAKASIMAPISRFVDAIDARTKGELQALQRQLQRLVLLLMTLVVLALVGVSGIIVYTRRAVLRPLGLLGRHAEQVARGDYAARCAVPPGNELSKLGRHFNDMLAAIERDIGQRERAEQALERANGELAGRQALLQQILDTSSVAIFLVDLEGRLTHANERMADMFGWPLRALIGKSYVELVHPSERASGQQKMLALLGSQIVSVDLERHYWRADDTAFLGHLTGKRFYDGAGVERGLVGVIADVTARRLAEQRTQHHNQVLAMLAAKAALPDVLDAIAADVEAIYPAMLSCILLLDEDGRRLRVGAAPSLPDDYRAGVDGIAVDAGGAPFSTAAFAERRVIVADIAGAAAGPPLLELAFQAGLGACWSQPIRSSQGKVLGIFAIFHRHARAPAPGELQFLEDEARLAALAIDQTGAEARLQLAASVFTHAREGIMITDADGIIIEVNDTFTRITGYSHQEALGQTPRILNSGRQPPDYYAAMWRALIDTGHWDGEAWNRRKNGEVHAEMITISAVRDAAGKTQNYVALFTDITPFKEHQRQLEYIAHYDALTGLPNRVLLADRLQHALAQSQRRSQSLALVYLDLDGFKAVNDHHGHQIGDALLVTLSQRMQAALREGDTIARIGGDEFVAVLVDLDRPQDCEPVLERLLRAAADPVQVEQQALRVSASIGVTLYPRDGADADLLMRHADQAMYLAKQAGKNRYHLFDVEQDQAEKIYRESIARISLGLEQGEFVLHYQPRVNMRSGAVIGAEALVRWQHPQRGLLPPAAFLPVIDEHQVSVELGEWVIGSALAQISAWRAAGLELPVSVNVGARQLQQNDFGARLAALLAAQPDVPAGYLELEILETSALEDMAQVSEVMHACRAIGVNFALDDFGTGYSSLTYLKRLPVEWLKIDQSFVRDMLEDPEDLAIIEGVAGLAAAFRRQLIAEGVETTAHGELLLLLGCTLAQGFGIAEAMPAAELPGWVAGWRPDPAWSAWRDRAPTPSDRMTVFAEVELRHWLRGIDGYLDGGREEPAPLDAHAGHFGRWLEHEGRALYGQGPAFAALPALHAQVHALGRELVELRRAGRGADATAQLGRLHALRDELIGRLRRLVRSA</sequence>
<keyword evidence="2" id="KW-0472">Membrane</keyword>
<dbReference type="SUPFAM" id="SSF55781">
    <property type="entry name" value="GAF domain-like"/>
    <property type="match status" value="1"/>
</dbReference>
<dbReference type="InterPro" id="IPR003660">
    <property type="entry name" value="HAMP_dom"/>
</dbReference>
<dbReference type="PROSITE" id="PS50883">
    <property type="entry name" value="EAL"/>
    <property type="match status" value="1"/>
</dbReference>
<dbReference type="SUPFAM" id="SSF158472">
    <property type="entry name" value="HAMP domain-like"/>
    <property type="match status" value="1"/>
</dbReference>
<dbReference type="Pfam" id="PF13682">
    <property type="entry name" value="CZB"/>
    <property type="match status" value="1"/>
</dbReference>
<dbReference type="CDD" id="cd06225">
    <property type="entry name" value="HAMP"/>
    <property type="match status" value="1"/>
</dbReference>
<dbReference type="Pfam" id="PF00989">
    <property type="entry name" value="PAS"/>
    <property type="match status" value="1"/>
</dbReference>
<keyword evidence="1" id="KW-0175">Coiled coil</keyword>
<evidence type="ECO:0000259" key="6">
    <source>
        <dbReference type="PROSITE" id="PS50885"/>
    </source>
</evidence>
<dbReference type="InterPro" id="IPR003018">
    <property type="entry name" value="GAF"/>
</dbReference>
<dbReference type="Proteomes" id="UP001221208">
    <property type="component" value="Unassembled WGS sequence"/>
</dbReference>
<proteinExistence type="predicted"/>
<organism evidence="8 9">
    <name type="scientific">Janthinobacterium fluminis</name>
    <dbReference type="NCBI Taxonomy" id="2987524"/>
    <lineage>
        <taxon>Bacteria</taxon>
        <taxon>Pseudomonadati</taxon>
        <taxon>Pseudomonadota</taxon>
        <taxon>Betaproteobacteria</taxon>
        <taxon>Burkholderiales</taxon>
        <taxon>Oxalobacteraceae</taxon>
        <taxon>Janthinobacterium</taxon>
    </lineage>
</organism>
<dbReference type="InterPro" id="IPR001633">
    <property type="entry name" value="EAL_dom"/>
</dbReference>
<accession>A0ABT5K0L5</accession>
<feature type="domain" description="HAMP" evidence="6">
    <location>
        <begin position="237"/>
        <end position="289"/>
    </location>
</feature>
<evidence type="ECO:0000313" key="8">
    <source>
        <dbReference type="EMBL" id="MDC8758495.1"/>
    </source>
</evidence>
<dbReference type="InterPro" id="IPR043128">
    <property type="entry name" value="Rev_trsase/Diguanyl_cyclase"/>
</dbReference>
<evidence type="ECO:0000259" key="3">
    <source>
        <dbReference type="PROSITE" id="PS50112"/>
    </source>
</evidence>
<dbReference type="SMART" id="SM00052">
    <property type="entry name" value="EAL"/>
    <property type="match status" value="1"/>
</dbReference>
<keyword evidence="9" id="KW-1185">Reference proteome</keyword>
<dbReference type="Pfam" id="PF00563">
    <property type="entry name" value="EAL"/>
    <property type="match status" value="1"/>
</dbReference>
<evidence type="ECO:0000256" key="1">
    <source>
        <dbReference type="SAM" id="Coils"/>
    </source>
</evidence>
<dbReference type="CDD" id="cd00130">
    <property type="entry name" value="PAS"/>
    <property type="match status" value="2"/>
</dbReference>
<keyword evidence="2" id="KW-0812">Transmembrane</keyword>
<dbReference type="Pfam" id="PF00990">
    <property type="entry name" value="GGDEF"/>
    <property type="match status" value="1"/>
</dbReference>
<dbReference type="PROSITE" id="PS50885">
    <property type="entry name" value="HAMP"/>
    <property type="match status" value="1"/>
</dbReference>
<dbReference type="PROSITE" id="PS50887">
    <property type="entry name" value="GGDEF"/>
    <property type="match status" value="1"/>
</dbReference>
<dbReference type="Gene3D" id="3.30.450.20">
    <property type="entry name" value="PAS domain"/>
    <property type="match status" value="2"/>
</dbReference>
<evidence type="ECO:0000259" key="5">
    <source>
        <dbReference type="PROSITE" id="PS50883"/>
    </source>
</evidence>
<dbReference type="Pfam" id="PF13185">
    <property type="entry name" value="GAF_2"/>
    <property type="match status" value="1"/>
</dbReference>
<dbReference type="SUPFAM" id="SSF141868">
    <property type="entry name" value="EAL domain-like"/>
    <property type="match status" value="1"/>
</dbReference>
<dbReference type="SMART" id="SM00065">
    <property type="entry name" value="GAF"/>
    <property type="match status" value="1"/>
</dbReference>
<feature type="domain" description="PAC" evidence="4">
    <location>
        <begin position="670"/>
        <end position="722"/>
    </location>
</feature>
<dbReference type="InterPro" id="IPR029787">
    <property type="entry name" value="Nucleotide_cyclase"/>
</dbReference>
<dbReference type="InterPro" id="IPR029016">
    <property type="entry name" value="GAF-like_dom_sf"/>
</dbReference>
<feature type="domain" description="PAS" evidence="3">
    <location>
        <begin position="308"/>
        <end position="378"/>
    </location>
</feature>
<dbReference type="Gene3D" id="6.10.340.10">
    <property type="match status" value="1"/>
</dbReference>
<dbReference type="Gene3D" id="3.30.70.270">
    <property type="match status" value="1"/>
</dbReference>
<dbReference type="CDD" id="cd01949">
    <property type="entry name" value="GGDEF"/>
    <property type="match status" value="1"/>
</dbReference>
<dbReference type="Pfam" id="PF13426">
    <property type="entry name" value="PAS_9"/>
    <property type="match status" value="1"/>
</dbReference>
<dbReference type="RefSeq" id="WP_273671174.1">
    <property type="nucleotide sequence ID" value="NZ_JAQQXR010000004.1"/>
</dbReference>
<gene>
    <name evidence="8" type="ORF">OIK44_12975</name>
</gene>
<dbReference type="SUPFAM" id="SSF55785">
    <property type="entry name" value="PYP-like sensor domain (PAS domain)"/>
    <property type="match status" value="2"/>
</dbReference>
<feature type="domain" description="PAS" evidence="3">
    <location>
        <begin position="594"/>
        <end position="643"/>
    </location>
</feature>
<dbReference type="InterPro" id="IPR035919">
    <property type="entry name" value="EAL_sf"/>
</dbReference>
<dbReference type="Gene3D" id="3.30.450.40">
    <property type="match status" value="1"/>
</dbReference>
<dbReference type="InterPro" id="IPR000014">
    <property type="entry name" value="PAS"/>
</dbReference>
<dbReference type="PROSITE" id="PS50113">
    <property type="entry name" value="PAC"/>
    <property type="match status" value="2"/>
</dbReference>
<dbReference type="Gene3D" id="3.20.20.450">
    <property type="entry name" value="EAL domain"/>
    <property type="match status" value="1"/>
</dbReference>
<name>A0ABT5K0L5_9BURK</name>
<dbReference type="NCBIfam" id="TIGR00229">
    <property type="entry name" value="sensory_box"/>
    <property type="match status" value="2"/>
</dbReference>
<dbReference type="SMART" id="SM00304">
    <property type="entry name" value="HAMP"/>
    <property type="match status" value="1"/>
</dbReference>
<dbReference type="EMBL" id="JAQQXR010000004">
    <property type="protein sequence ID" value="MDC8758495.1"/>
    <property type="molecule type" value="Genomic_DNA"/>
</dbReference>
<dbReference type="SMART" id="SM00267">
    <property type="entry name" value="GGDEF"/>
    <property type="match status" value="1"/>
</dbReference>
<dbReference type="InterPro" id="IPR000160">
    <property type="entry name" value="GGDEF_dom"/>
</dbReference>
<feature type="transmembrane region" description="Helical" evidence="2">
    <location>
        <begin position="213"/>
        <end position="234"/>
    </location>
</feature>
<feature type="domain" description="GGDEF" evidence="7">
    <location>
        <begin position="754"/>
        <end position="887"/>
    </location>
</feature>
<evidence type="ECO:0000259" key="7">
    <source>
        <dbReference type="PROSITE" id="PS50887"/>
    </source>
</evidence>
<dbReference type="PANTHER" id="PTHR44757">
    <property type="entry name" value="DIGUANYLATE CYCLASE DGCP"/>
    <property type="match status" value="1"/>
</dbReference>
<dbReference type="InterPro" id="IPR013767">
    <property type="entry name" value="PAS_fold"/>
</dbReference>
<dbReference type="NCBIfam" id="TIGR00254">
    <property type="entry name" value="GGDEF"/>
    <property type="match status" value="1"/>
</dbReference>
<feature type="domain" description="EAL" evidence="5">
    <location>
        <begin position="896"/>
        <end position="1150"/>
    </location>
</feature>
<dbReference type="SMART" id="SM00091">
    <property type="entry name" value="PAS"/>
    <property type="match status" value="2"/>
</dbReference>